<accession>A0A8E2ESA2</accession>
<dbReference type="OrthoDB" id="424610at2759"/>
<evidence type="ECO:0000313" key="2">
    <source>
        <dbReference type="Proteomes" id="UP000250140"/>
    </source>
</evidence>
<protein>
    <submittedName>
        <fullName evidence="1">Uncharacterized protein</fullName>
    </submittedName>
</protein>
<dbReference type="Proteomes" id="UP000250140">
    <property type="component" value="Unassembled WGS sequence"/>
</dbReference>
<dbReference type="EMBL" id="KV750653">
    <property type="protein sequence ID" value="OCL03925.1"/>
    <property type="molecule type" value="Genomic_DNA"/>
</dbReference>
<name>A0A8E2ESA2_9PEZI</name>
<reference evidence="1 2" key="1">
    <citation type="journal article" date="2016" name="Nat. Commun.">
        <title>Ectomycorrhizal ecology is imprinted in the genome of the dominant symbiotic fungus Cenococcum geophilum.</title>
        <authorList>
            <consortium name="DOE Joint Genome Institute"/>
            <person name="Peter M."/>
            <person name="Kohler A."/>
            <person name="Ohm R.A."/>
            <person name="Kuo A."/>
            <person name="Krutzmann J."/>
            <person name="Morin E."/>
            <person name="Arend M."/>
            <person name="Barry K.W."/>
            <person name="Binder M."/>
            <person name="Choi C."/>
            <person name="Clum A."/>
            <person name="Copeland A."/>
            <person name="Grisel N."/>
            <person name="Haridas S."/>
            <person name="Kipfer T."/>
            <person name="LaButti K."/>
            <person name="Lindquist E."/>
            <person name="Lipzen A."/>
            <person name="Maire R."/>
            <person name="Meier B."/>
            <person name="Mihaltcheva S."/>
            <person name="Molinier V."/>
            <person name="Murat C."/>
            <person name="Poggeler S."/>
            <person name="Quandt C.A."/>
            <person name="Sperisen C."/>
            <person name="Tritt A."/>
            <person name="Tisserant E."/>
            <person name="Crous P.W."/>
            <person name="Henrissat B."/>
            <person name="Nehls U."/>
            <person name="Egli S."/>
            <person name="Spatafora J.W."/>
            <person name="Grigoriev I.V."/>
            <person name="Martin F.M."/>
        </authorList>
    </citation>
    <scope>NUCLEOTIDE SEQUENCE [LARGE SCALE GENOMIC DNA]</scope>
    <source>
        <strain evidence="1 2">CBS 207.34</strain>
    </source>
</reference>
<proteinExistence type="predicted"/>
<gene>
    <name evidence="1" type="ORF">AOQ84DRAFT_301855</name>
</gene>
<evidence type="ECO:0000313" key="1">
    <source>
        <dbReference type="EMBL" id="OCL03925.1"/>
    </source>
</evidence>
<feature type="non-terminal residue" evidence="1">
    <location>
        <position position="1"/>
    </location>
</feature>
<dbReference type="AlphaFoldDB" id="A0A8E2ESA2"/>
<keyword evidence="2" id="KW-1185">Reference proteome</keyword>
<organism evidence="1 2">
    <name type="scientific">Glonium stellatum</name>
    <dbReference type="NCBI Taxonomy" id="574774"/>
    <lineage>
        <taxon>Eukaryota</taxon>
        <taxon>Fungi</taxon>
        <taxon>Dikarya</taxon>
        <taxon>Ascomycota</taxon>
        <taxon>Pezizomycotina</taxon>
        <taxon>Dothideomycetes</taxon>
        <taxon>Pleosporomycetidae</taxon>
        <taxon>Gloniales</taxon>
        <taxon>Gloniaceae</taxon>
        <taxon>Glonium</taxon>
    </lineage>
</organism>
<sequence>GGLVGLLACSPSLPRRISAFAMASGEFYIDASLTGPLFGAGCQPRELSEKKIPITEFHGQNDSIIAYDGDNSPASNTISIP</sequence>